<protein>
    <submittedName>
        <fullName evidence="1">Uncharacterized protein</fullName>
    </submittedName>
</protein>
<name>S7PVW5_MYOBR</name>
<sequence>MYQGKLSQVGTEMSDKLPVKDAFQESTEKYITSSHLIVDLAMENFIGASLNQTITGTLKNSPIKKYQD</sequence>
<evidence type="ECO:0000313" key="2">
    <source>
        <dbReference type="Proteomes" id="UP000052978"/>
    </source>
</evidence>
<dbReference type="Proteomes" id="UP000052978">
    <property type="component" value="Unassembled WGS sequence"/>
</dbReference>
<keyword evidence="2" id="KW-1185">Reference proteome</keyword>
<organism evidence="1 2">
    <name type="scientific">Myotis brandtii</name>
    <name type="common">Brandt's bat</name>
    <dbReference type="NCBI Taxonomy" id="109478"/>
    <lineage>
        <taxon>Eukaryota</taxon>
        <taxon>Metazoa</taxon>
        <taxon>Chordata</taxon>
        <taxon>Craniata</taxon>
        <taxon>Vertebrata</taxon>
        <taxon>Euteleostomi</taxon>
        <taxon>Mammalia</taxon>
        <taxon>Eutheria</taxon>
        <taxon>Laurasiatheria</taxon>
        <taxon>Chiroptera</taxon>
        <taxon>Yangochiroptera</taxon>
        <taxon>Vespertilionidae</taxon>
        <taxon>Myotis</taxon>
    </lineage>
</organism>
<dbReference type="AlphaFoldDB" id="S7PVW5"/>
<gene>
    <name evidence="1" type="ORF">D623_10024420</name>
</gene>
<evidence type="ECO:0000313" key="1">
    <source>
        <dbReference type="EMBL" id="EPQ15098.1"/>
    </source>
</evidence>
<accession>S7PVW5</accession>
<proteinExistence type="predicted"/>
<dbReference type="EMBL" id="KE164104">
    <property type="protein sequence ID" value="EPQ15098.1"/>
    <property type="molecule type" value="Genomic_DNA"/>
</dbReference>
<reference evidence="1 2" key="1">
    <citation type="journal article" date="2013" name="Nat. Commun.">
        <title>Genome analysis reveals insights into physiology and longevity of the Brandt's bat Myotis brandtii.</title>
        <authorList>
            <person name="Seim I."/>
            <person name="Fang X."/>
            <person name="Xiong Z."/>
            <person name="Lobanov A.V."/>
            <person name="Huang Z."/>
            <person name="Ma S."/>
            <person name="Feng Y."/>
            <person name="Turanov A.A."/>
            <person name="Zhu Y."/>
            <person name="Lenz T.L."/>
            <person name="Gerashchenko M.V."/>
            <person name="Fan D."/>
            <person name="Hee Yim S."/>
            <person name="Yao X."/>
            <person name="Jordan D."/>
            <person name="Xiong Y."/>
            <person name="Ma Y."/>
            <person name="Lyapunov A.N."/>
            <person name="Chen G."/>
            <person name="Kulakova O.I."/>
            <person name="Sun Y."/>
            <person name="Lee S.G."/>
            <person name="Bronson R.T."/>
            <person name="Moskalev A.A."/>
            <person name="Sunyaev S.R."/>
            <person name="Zhang G."/>
            <person name="Krogh A."/>
            <person name="Wang J."/>
            <person name="Gladyshev V.N."/>
        </authorList>
    </citation>
    <scope>NUCLEOTIDE SEQUENCE [LARGE SCALE GENOMIC DNA]</scope>
</reference>